<dbReference type="SUPFAM" id="SSF56601">
    <property type="entry name" value="beta-lactamase/transpeptidase-like"/>
    <property type="match status" value="1"/>
</dbReference>
<dbReference type="Pfam" id="PF13354">
    <property type="entry name" value="Beta-lactamase2"/>
    <property type="match status" value="2"/>
</dbReference>
<evidence type="ECO:0000259" key="2">
    <source>
        <dbReference type="Pfam" id="PF13354"/>
    </source>
</evidence>
<dbReference type="PANTHER" id="PTHR35333:SF3">
    <property type="entry name" value="BETA-LACTAMASE-TYPE TRANSPEPTIDASE FOLD CONTAINING PROTEIN"/>
    <property type="match status" value="1"/>
</dbReference>
<dbReference type="InterPro" id="IPR000871">
    <property type="entry name" value="Beta-lactam_class-A"/>
</dbReference>
<comment type="caution">
    <text evidence="3">The sequence shown here is derived from an EMBL/GenBank/DDBJ whole genome shotgun (WGS) entry which is preliminary data.</text>
</comment>
<sequence>MLRKAAIVLTALLLTAAAASASPYKEIAGDARIFPGQVGVYAKNLKTGKTLAYNRDTVFPAASTAKLVVALALYKYLYPAANPDKKELYDENVTDMIVISGNDSYRAMLDEIDAVRPDALRRVTRDLRLRKTQVHSEDAYKRYRYHSVTTPYEMALVFEHIYRDRYLGRQKSAELKDKLANTIFRDEIPRFMETPVMHKVGSLDNLLCDVGIVDDGRDQILISIYTLTDKPEEYASDYIARTAAKAYNALRRK</sequence>
<dbReference type="GO" id="GO:0016787">
    <property type="term" value="F:hydrolase activity"/>
    <property type="evidence" value="ECO:0007669"/>
    <property type="project" value="UniProtKB-KW"/>
</dbReference>
<proteinExistence type="predicted"/>
<dbReference type="InterPro" id="IPR045155">
    <property type="entry name" value="Beta-lactam_cat"/>
</dbReference>
<dbReference type="InterPro" id="IPR012338">
    <property type="entry name" value="Beta-lactam/transpept-like"/>
</dbReference>
<keyword evidence="3" id="KW-0378">Hydrolase</keyword>
<keyword evidence="4" id="KW-1185">Reference proteome</keyword>
<protein>
    <submittedName>
        <fullName evidence="3">Serine hydrolase</fullName>
    </submittedName>
</protein>
<dbReference type="Proteomes" id="UP001254848">
    <property type="component" value="Unassembled WGS sequence"/>
</dbReference>
<feature type="domain" description="Beta-lactamase class A catalytic" evidence="2">
    <location>
        <begin position="39"/>
        <end position="76"/>
    </location>
</feature>
<feature type="signal peptide" evidence="1">
    <location>
        <begin position="1"/>
        <end position="21"/>
    </location>
</feature>
<feature type="chain" id="PRO_5046865492" evidence="1">
    <location>
        <begin position="22"/>
        <end position="253"/>
    </location>
</feature>
<evidence type="ECO:0000313" key="3">
    <source>
        <dbReference type="EMBL" id="MDT8903747.1"/>
    </source>
</evidence>
<evidence type="ECO:0000313" key="4">
    <source>
        <dbReference type="Proteomes" id="UP001254848"/>
    </source>
</evidence>
<dbReference type="EMBL" id="JAUOZS010000001">
    <property type="protein sequence ID" value="MDT8903747.1"/>
    <property type="molecule type" value="Genomic_DNA"/>
</dbReference>
<organism evidence="3 4">
    <name type="scientific">Anaeroselena agilis</name>
    <dbReference type="NCBI Taxonomy" id="3063788"/>
    <lineage>
        <taxon>Bacteria</taxon>
        <taxon>Bacillati</taxon>
        <taxon>Bacillota</taxon>
        <taxon>Negativicutes</taxon>
        <taxon>Acetonemataceae</taxon>
        <taxon>Anaeroselena</taxon>
    </lineage>
</organism>
<keyword evidence="1" id="KW-0732">Signal</keyword>
<accession>A0ABU3P3X4</accession>
<dbReference type="PANTHER" id="PTHR35333">
    <property type="entry name" value="BETA-LACTAMASE"/>
    <property type="match status" value="1"/>
</dbReference>
<name>A0ABU3P3X4_9FIRM</name>
<dbReference type="Gene3D" id="3.40.710.10">
    <property type="entry name" value="DD-peptidase/beta-lactamase superfamily"/>
    <property type="match status" value="1"/>
</dbReference>
<dbReference type="RefSeq" id="WP_413782193.1">
    <property type="nucleotide sequence ID" value="NZ_JAUOZS010000001.1"/>
</dbReference>
<gene>
    <name evidence="3" type="ORF">Q4T40_21165</name>
</gene>
<feature type="domain" description="Beta-lactamase class A catalytic" evidence="2">
    <location>
        <begin position="93"/>
        <end position="226"/>
    </location>
</feature>
<evidence type="ECO:0000256" key="1">
    <source>
        <dbReference type="SAM" id="SignalP"/>
    </source>
</evidence>
<reference evidence="3 4" key="1">
    <citation type="submission" date="2023-07" db="EMBL/GenBank/DDBJ databases">
        <title>The novel representative of Negativicutes class, Anaeroselena agilis gen. nov. sp. nov.</title>
        <authorList>
            <person name="Prokofeva M.I."/>
            <person name="Elcheninov A.G."/>
            <person name="Klyukina A."/>
            <person name="Kublanov I.V."/>
            <person name="Frolov E.N."/>
            <person name="Podosokorskaya O.A."/>
        </authorList>
    </citation>
    <scope>NUCLEOTIDE SEQUENCE [LARGE SCALE GENOMIC DNA]</scope>
    <source>
        <strain evidence="3 4">4137-cl</strain>
    </source>
</reference>